<evidence type="ECO:0000313" key="3">
    <source>
        <dbReference type="Proteomes" id="UP000582231"/>
    </source>
</evidence>
<dbReference type="Proteomes" id="UP000582231">
    <property type="component" value="Unassembled WGS sequence"/>
</dbReference>
<keyword evidence="1" id="KW-0812">Transmembrane</keyword>
<keyword evidence="3" id="KW-1185">Reference proteome</keyword>
<dbReference type="AlphaFoldDB" id="A0A852RPC5"/>
<comment type="caution">
    <text evidence="2">The sequence shown here is derived from an EMBL/GenBank/DDBJ whole genome shotgun (WGS) entry which is preliminary data.</text>
</comment>
<feature type="transmembrane region" description="Helical" evidence="1">
    <location>
        <begin position="153"/>
        <end position="174"/>
    </location>
</feature>
<gene>
    <name evidence="2" type="ORF">BJ958_001400</name>
</gene>
<proteinExistence type="predicted"/>
<dbReference type="EMBL" id="JACCBF010000001">
    <property type="protein sequence ID" value="NYD29854.1"/>
    <property type="molecule type" value="Genomic_DNA"/>
</dbReference>
<keyword evidence="1" id="KW-1133">Transmembrane helix</keyword>
<dbReference type="RefSeq" id="WP_179726186.1">
    <property type="nucleotide sequence ID" value="NZ_BAABEF010000001.1"/>
</dbReference>
<reference evidence="2 3" key="1">
    <citation type="submission" date="2020-07" db="EMBL/GenBank/DDBJ databases">
        <title>Sequencing the genomes of 1000 actinobacteria strains.</title>
        <authorList>
            <person name="Klenk H.-P."/>
        </authorList>
    </citation>
    <scope>NUCLEOTIDE SEQUENCE [LARGE SCALE GENOMIC DNA]</scope>
    <source>
        <strain evidence="2 3">DSM 19082</strain>
    </source>
</reference>
<accession>A0A852RPC5</accession>
<sequence>METHHELAALVARLGPAVLDDPADFRAAFDDHAPDHRASDGQVNLLTDAIRLGTFARVLAQLAEGARPGHTLDAQAFRLARLRGGADVMSARWALAALLFALGKVDEDEVVGSLPRTVLPDERTVLAGPLLPLALAPPSPEAVPTGARTGVKVAIFMVVAVLVVAALTVVAVLVSRGGGTDRSDPAGRAGPADVRFVPAGMVVGTGSPTADGVTAATLAGRTAGVEVGDLGAPEQVDDGSRILLAAPGSRLRTFTLADGPCQERPCAPWSAAGLEVVVAGTSVPVPAGGPTYVVAVPDGATVELRMDADGYDQRVSLVDGTATGRNIAVLVRSQLKVAIDADLVLRPTADAPLGPEAVRAVHVADARLFFFNGPTGLANPRRAYLTVGLSYTTPDDPSPRGFELADLHLEAADGTAYPRRDLSPDTPTPDPAFVVPASFRSGTLVIAGTRRVTTRTSDGGTGSVLLTLPRTTIPVRFD</sequence>
<keyword evidence="1" id="KW-0472">Membrane</keyword>
<protein>
    <submittedName>
        <fullName evidence="2">Uncharacterized protein</fullName>
    </submittedName>
</protein>
<evidence type="ECO:0000256" key="1">
    <source>
        <dbReference type="SAM" id="Phobius"/>
    </source>
</evidence>
<organism evidence="2 3">
    <name type="scientific">Nocardioides kongjuensis</name>
    <dbReference type="NCBI Taxonomy" id="349522"/>
    <lineage>
        <taxon>Bacteria</taxon>
        <taxon>Bacillati</taxon>
        <taxon>Actinomycetota</taxon>
        <taxon>Actinomycetes</taxon>
        <taxon>Propionibacteriales</taxon>
        <taxon>Nocardioidaceae</taxon>
        <taxon>Nocardioides</taxon>
    </lineage>
</organism>
<evidence type="ECO:0000313" key="2">
    <source>
        <dbReference type="EMBL" id="NYD29854.1"/>
    </source>
</evidence>
<name>A0A852RPC5_9ACTN</name>